<proteinExistence type="inferred from homology"/>
<feature type="binding site" evidence="4">
    <location>
        <begin position="212"/>
        <end position="218"/>
    </location>
    <ligand>
        <name>ATP</name>
        <dbReference type="ChEBI" id="CHEBI:30616"/>
    </ligand>
</feature>
<feature type="binding site" evidence="4">
    <location>
        <begin position="242"/>
        <end position="245"/>
    </location>
    <ligand>
        <name>ATP</name>
        <dbReference type="ChEBI" id="CHEBI:30616"/>
    </ligand>
</feature>
<dbReference type="AlphaFoldDB" id="A0AB33VIE3"/>
<dbReference type="GO" id="GO:0005829">
    <property type="term" value="C:cytosol"/>
    <property type="evidence" value="ECO:0007669"/>
    <property type="project" value="TreeGrafter"/>
</dbReference>
<dbReference type="InterPro" id="IPR040686">
    <property type="entry name" value="PurK_C"/>
</dbReference>
<keyword evidence="7" id="KW-0456">Lyase</keyword>
<evidence type="ECO:0000259" key="6">
    <source>
        <dbReference type="PROSITE" id="PS50975"/>
    </source>
</evidence>
<dbReference type="GO" id="GO:0005524">
    <property type="term" value="F:ATP binding"/>
    <property type="evidence" value="ECO:0007669"/>
    <property type="project" value="UniProtKB-UniRule"/>
</dbReference>
<dbReference type="Gene3D" id="3.30.470.20">
    <property type="entry name" value="ATP-grasp fold, B domain"/>
    <property type="match status" value="1"/>
</dbReference>
<evidence type="ECO:0000256" key="5">
    <source>
        <dbReference type="RuleBase" id="RU361200"/>
    </source>
</evidence>
<dbReference type="Gene3D" id="3.40.50.20">
    <property type="match status" value="1"/>
</dbReference>
<dbReference type="NCBIfam" id="NF004679">
    <property type="entry name" value="PRK06019.1-5"/>
    <property type="match status" value="1"/>
</dbReference>
<dbReference type="PANTHER" id="PTHR11609">
    <property type="entry name" value="PURINE BIOSYNTHESIS PROTEIN 6/7, PUR6/7"/>
    <property type="match status" value="1"/>
</dbReference>
<comment type="caution">
    <text evidence="7">The sequence shown here is derived from an EMBL/GenBank/DDBJ whole genome shotgun (WGS) entry which is preliminary data.</text>
</comment>
<dbReference type="InterPro" id="IPR011054">
    <property type="entry name" value="Rudment_hybrid_motif"/>
</dbReference>
<dbReference type="SUPFAM" id="SSF52440">
    <property type="entry name" value="PreATP-grasp domain"/>
    <property type="match status" value="1"/>
</dbReference>
<feature type="binding site" evidence="4">
    <location>
        <position position="273"/>
    </location>
    <ligand>
        <name>ATP</name>
        <dbReference type="ChEBI" id="CHEBI:30616"/>
    </ligand>
</feature>
<evidence type="ECO:0000313" key="7">
    <source>
        <dbReference type="EMBL" id="EAP74378.1"/>
    </source>
</evidence>
<feature type="binding site" evidence="4">
    <location>
        <position position="164"/>
    </location>
    <ligand>
        <name>ATP</name>
        <dbReference type="ChEBI" id="CHEBI:30616"/>
    </ligand>
</feature>
<feature type="binding site" evidence="4">
    <location>
        <begin position="328"/>
        <end position="329"/>
    </location>
    <ligand>
        <name>ATP</name>
        <dbReference type="ChEBI" id="CHEBI:30616"/>
    </ligand>
</feature>
<dbReference type="PROSITE" id="PS50975">
    <property type="entry name" value="ATP_GRASP"/>
    <property type="match status" value="1"/>
</dbReference>
<dbReference type="InterPro" id="IPR005875">
    <property type="entry name" value="PurK"/>
</dbReference>
<dbReference type="NCBIfam" id="NF004676">
    <property type="entry name" value="PRK06019.1-2"/>
    <property type="match status" value="1"/>
</dbReference>
<evidence type="ECO:0000256" key="4">
    <source>
        <dbReference type="HAMAP-Rule" id="MF_01928"/>
    </source>
</evidence>
<dbReference type="InterPro" id="IPR013815">
    <property type="entry name" value="ATP_grasp_subdomain_1"/>
</dbReference>
<keyword evidence="3 4" id="KW-0067">ATP-binding</keyword>
<evidence type="ECO:0000313" key="8">
    <source>
        <dbReference type="Proteomes" id="UP000005933"/>
    </source>
</evidence>
<dbReference type="Pfam" id="PF22660">
    <property type="entry name" value="RS_preATP-grasp-like"/>
    <property type="match status" value="1"/>
</dbReference>
<dbReference type="EMBL" id="AAKL01000004">
    <property type="protein sequence ID" value="EAP74378.1"/>
    <property type="molecule type" value="Genomic_DNA"/>
</dbReference>
<dbReference type="NCBIfam" id="NF004677">
    <property type="entry name" value="PRK06019.1-3"/>
    <property type="match status" value="1"/>
</dbReference>
<dbReference type="NCBIfam" id="TIGR01161">
    <property type="entry name" value="purK"/>
    <property type="match status" value="1"/>
</dbReference>
<feature type="binding site" evidence="4">
    <location>
        <position position="250"/>
    </location>
    <ligand>
        <name>ATP</name>
        <dbReference type="ChEBI" id="CHEBI:30616"/>
    </ligand>
</feature>
<dbReference type="InterPro" id="IPR054350">
    <property type="entry name" value="PurT/PurK_preATP-grasp"/>
</dbReference>
<protein>
    <recommendedName>
        <fullName evidence="4 5">N5-carboxyaminoimidazole ribonucleotide synthase</fullName>
        <shortName evidence="4 5">N5-CAIR synthase</shortName>
        <ecNumber evidence="4 5">6.3.4.18</ecNumber>
    </recommendedName>
    <alternativeName>
        <fullName evidence="4 5">5-(carboxyamino)imidazole ribonucleotide synthetase</fullName>
    </alternativeName>
</protein>
<name>A0AB33VIE3_RALSU</name>
<accession>A0AB33VIE3</accession>
<organism evidence="7 8">
    <name type="scientific">Ralstonia solanacearum (strain UW551)</name>
    <dbReference type="NCBI Taxonomy" id="342110"/>
    <lineage>
        <taxon>Bacteria</taxon>
        <taxon>Pseudomonadati</taxon>
        <taxon>Pseudomonadota</taxon>
        <taxon>Betaproteobacteria</taxon>
        <taxon>Burkholderiales</taxon>
        <taxon>Burkholderiaceae</taxon>
        <taxon>Ralstonia</taxon>
        <taxon>Ralstonia solanacearum species complex</taxon>
    </lineage>
</organism>
<dbReference type="Pfam" id="PF17769">
    <property type="entry name" value="PurK_C"/>
    <property type="match status" value="1"/>
</dbReference>
<dbReference type="GO" id="GO:0006189">
    <property type="term" value="P:'de novo' IMP biosynthetic process"/>
    <property type="evidence" value="ECO:0007669"/>
    <property type="project" value="UniProtKB-UniRule"/>
</dbReference>
<reference evidence="7 8" key="1">
    <citation type="journal article" date="2006" name="Mol. Plant Microbe Interact.">
        <title>Identification of open reading frames unique to a select agent: Ralstonia solanacearum race 3 biovar 2.</title>
        <authorList>
            <person name="Gabriel D.W."/>
            <person name="Allen C."/>
            <person name="Schell M."/>
            <person name="Denny T.P."/>
            <person name="Greenberg J.T."/>
            <person name="Duan Y.P."/>
            <person name="Flores-Cruz Z."/>
            <person name="Huang Q."/>
            <person name="Clifford J.M."/>
            <person name="Presting G."/>
            <person name="Gonzalez E.T."/>
            <person name="Reddy J."/>
            <person name="Elphinstone J."/>
            <person name="Swanson J."/>
            <person name="Yao J."/>
            <person name="Mulholland V."/>
            <person name="Liu L."/>
            <person name="Farmerie W."/>
            <person name="Patnaikuni M."/>
            <person name="Balogh B."/>
            <person name="Norman D."/>
            <person name="Alvarez A."/>
            <person name="Castillo J.A."/>
            <person name="Jones J."/>
            <person name="Saddler G."/>
            <person name="Walunas T."/>
            <person name="Zhukov A."/>
            <person name="Mikhailova N."/>
        </authorList>
    </citation>
    <scope>NUCLEOTIDE SEQUENCE [LARGE SCALE GENOMIC DNA]</scope>
    <source>
        <strain evidence="7 8">UW551</strain>
    </source>
</reference>
<comment type="function">
    <text evidence="5">Catalyzes the ATP-dependent conversion of 5-aminoimidazole ribonucleotide (AIR) and HCO(3)- to N5-carboxyaminoimidazole ribonucleotide (N5-CAIR).</text>
</comment>
<dbReference type="GO" id="GO:0034028">
    <property type="term" value="F:5-(carboxyamino)imidazole ribonucleotide synthase activity"/>
    <property type="evidence" value="ECO:0007669"/>
    <property type="project" value="UniProtKB-UniRule"/>
</dbReference>
<dbReference type="Proteomes" id="UP000005933">
    <property type="component" value="Unassembled WGS sequence"/>
</dbReference>
<keyword evidence="2 4" id="KW-0658">Purine biosynthesis</keyword>
<dbReference type="HAMAP" id="MF_01928">
    <property type="entry name" value="PurK"/>
    <property type="match status" value="1"/>
</dbReference>
<dbReference type="PANTHER" id="PTHR11609:SF5">
    <property type="entry name" value="PHOSPHORIBOSYLAMINOIMIDAZOLE CARBOXYLASE"/>
    <property type="match status" value="1"/>
</dbReference>
<gene>
    <name evidence="4 5" type="primary">purK</name>
    <name evidence="7" type="ORF">RRSL_04101</name>
</gene>
<keyword evidence="4 5" id="KW-0436">Ligase</keyword>
<dbReference type="SUPFAM" id="SSF56059">
    <property type="entry name" value="Glutathione synthetase ATP-binding domain-like"/>
    <property type="match status" value="1"/>
</dbReference>
<dbReference type="SUPFAM" id="SSF51246">
    <property type="entry name" value="Rudiment single hybrid motif"/>
    <property type="match status" value="1"/>
</dbReference>
<dbReference type="GO" id="GO:0004638">
    <property type="term" value="F:phosphoribosylaminoimidazole carboxylase activity"/>
    <property type="evidence" value="ECO:0007669"/>
    <property type="project" value="InterPro"/>
</dbReference>
<keyword evidence="1 4" id="KW-0547">Nucleotide-binding</keyword>
<dbReference type="Pfam" id="PF02222">
    <property type="entry name" value="ATP-grasp"/>
    <property type="match status" value="1"/>
</dbReference>
<dbReference type="EC" id="6.3.4.18" evidence="4 5"/>
<dbReference type="InterPro" id="IPR003135">
    <property type="entry name" value="ATP-grasp_carboxylate-amine"/>
</dbReference>
<evidence type="ECO:0000256" key="2">
    <source>
        <dbReference type="ARBA" id="ARBA00022755"/>
    </source>
</evidence>
<sequence>MRWRASSKPSAPGRPKWRAAWRCPCTVPKSFAQPPMADDLNPRLAQAHTPESRALNVPDAILPDSWLGMLGGGQLGRMFTHAAQAMGYKVCVLDPDPNSPAGTIAERHLCAGYTDEAALAEMAALCPAVTTEFENVPAQALDRLEHLGAFVAPRAHCVSIAQNRIAEKKFFALCAARTGIHPAPSWVIEHDADIDQLPADLLPGILKIARMGYDGKGQARVSTVDELRAAWGAMQHVPCVLEKMLPLAYEVSVLAARAADGSTVTWPLAENIHRDGILFSTVMPSRSVSDDISTRTRAAAAMIAEEMGYVGVLCIEFFVLQDGSLVANEMAPRPHNSGHITMDVCETSQFEQQVRTMARLPLGSTRQHSPGRMLNVLGDVWFEYGLERVPAWHEVMRHSGTKVHLYGKADARPGRKMGHVNCVGTSPEVADEAFHHAAQVLGLPPVSA</sequence>
<comment type="catalytic activity">
    <reaction evidence="4 5">
        <text>5-amino-1-(5-phospho-beta-D-ribosyl)imidazole + hydrogencarbonate + ATP = 5-carboxyamino-1-(5-phospho-D-ribosyl)imidazole + ADP + phosphate + 2 H(+)</text>
        <dbReference type="Rhea" id="RHEA:19317"/>
        <dbReference type="ChEBI" id="CHEBI:15378"/>
        <dbReference type="ChEBI" id="CHEBI:17544"/>
        <dbReference type="ChEBI" id="CHEBI:30616"/>
        <dbReference type="ChEBI" id="CHEBI:43474"/>
        <dbReference type="ChEBI" id="CHEBI:58730"/>
        <dbReference type="ChEBI" id="CHEBI:137981"/>
        <dbReference type="ChEBI" id="CHEBI:456216"/>
        <dbReference type="EC" id="6.3.4.18"/>
    </reaction>
</comment>
<dbReference type="Gene3D" id="3.30.1490.20">
    <property type="entry name" value="ATP-grasp fold, A domain"/>
    <property type="match status" value="1"/>
</dbReference>
<dbReference type="InterPro" id="IPR011761">
    <property type="entry name" value="ATP-grasp"/>
</dbReference>
<feature type="domain" description="ATP-grasp" evidence="6">
    <location>
        <begin position="172"/>
        <end position="358"/>
    </location>
</feature>
<evidence type="ECO:0000256" key="3">
    <source>
        <dbReference type="ARBA" id="ARBA00022840"/>
    </source>
</evidence>
<comment type="pathway">
    <text evidence="4 5">Purine metabolism; IMP biosynthesis via de novo pathway; 5-amino-1-(5-phospho-D-ribosyl)imidazole-4-carboxylate from 5-amino-1-(5-phospho-D-ribosyl)imidazole (N5-CAIR route): step 1/2.</text>
</comment>
<dbReference type="InterPro" id="IPR016185">
    <property type="entry name" value="PreATP-grasp_dom_sf"/>
</dbReference>
<feature type="binding site" evidence="4">
    <location>
        <position position="207"/>
    </location>
    <ligand>
        <name>ATP</name>
        <dbReference type="ChEBI" id="CHEBI:30616"/>
    </ligand>
</feature>
<comment type="subunit">
    <text evidence="4 5">Homodimer.</text>
</comment>
<comment type="similarity">
    <text evidence="4 5">Belongs to the PurK/PurT family.</text>
</comment>
<evidence type="ECO:0000256" key="1">
    <source>
        <dbReference type="ARBA" id="ARBA00022741"/>
    </source>
</evidence>
<comment type="function">
    <text evidence="4">Catalyzes the ATP-dependent conversion of 5-aminoimidazole ribonucleotide (AIR) and HCO(3)(-) to N5-carboxyaminoimidazole ribonucleotide (N5-CAIR).</text>
</comment>
<dbReference type="GO" id="GO:0046872">
    <property type="term" value="F:metal ion binding"/>
    <property type="evidence" value="ECO:0007669"/>
    <property type="project" value="InterPro"/>
</dbReference>